<dbReference type="Proteomes" id="UP000032726">
    <property type="component" value="Chromosome"/>
</dbReference>
<sequence length="483" mass="53564">MALTDTSRRDFVKKSGLGVIGAALAPSILKHLGANERLRTAHIGVGNMGFEDLRDISSHPKVDVVALCDVDSNNLAKAHKLHPKAKTFSDYRVMLGQMSIDIDAVIVSTPDHTHTPAAMMAMNLNKPVYCQKPLTHYVSEARAMKKLAAEKGLVTQMGIQVHSFYDYKLATLLIQSGIIGKVHTVRAWSPKNWGYDGPPPTGSDPVPETLDWNLWLGTSKERPYKEGFYHPGNWRKLVDYGCGTLGDMGVHIFDTPYNALNLDVPKTIKNECREPNGFGYPENNVVTYEFPGTAYTADTLKWVWYDGPGAPDRHEDLILPGAETDRQASGEASQDDQSVKDKISLETKATGKGKLPEQGAMFIGEKGRLLLPHFMELPMKIVDGEYVDISKEIAAVEKAHNMGKPIRNYASEGPKHYHQFVDACLGKGECTAPFEYAARLTETILLGVIAGRFPNQTLHWNSKTAQFDEQEANEFLLATYREF</sequence>
<dbReference type="RefSeq" id="WP_045800795.1">
    <property type="nucleotide sequence ID" value="NZ_CP011071.1"/>
</dbReference>
<dbReference type="STRING" id="516051.VC82_280"/>
<name>A0A0D5YQ35_9FLAO</name>
<dbReference type="InterPro" id="IPR043906">
    <property type="entry name" value="Gfo/Idh/MocA_OxRdtase_bact_C"/>
</dbReference>
<dbReference type="Gene3D" id="3.30.360.10">
    <property type="entry name" value="Dihydrodipicolinate Reductase, domain 2"/>
    <property type="match status" value="1"/>
</dbReference>
<dbReference type="InterPro" id="IPR006311">
    <property type="entry name" value="TAT_signal"/>
</dbReference>
<organism evidence="3 4">
    <name type="scientific">Flagellimonas lutaonensis</name>
    <dbReference type="NCBI Taxonomy" id="516051"/>
    <lineage>
        <taxon>Bacteria</taxon>
        <taxon>Pseudomonadati</taxon>
        <taxon>Bacteroidota</taxon>
        <taxon>Flavobacteriia</taxon>
        <taxon>Flavobacteriales</taxon>
        <taxon>Flavobacteriaceae</taxon>
        <taxon>Flagellimonas</taxon>
    </lineage>
</organism>
<reference evidence="3 4" key="1">
    <citation type="submission" date="2015-03" db="EMBL/GenBank/DDBJ databases">
        <title>Complete genome sequence of Muricauda lutaonensis CC-HSB-11T, isolated from a coastal hot spring.</title>
        <authorList>
            <person name="Kim K.M."/>
        </authorList>
    </citation>
    <scope>NUCLEOTIDE SEQUENCE [LARGE SCALE GENOMIC DNA]</scope>
    <source>
        <strain evidence="3 4">CC-HSB-11</strain>
    </source>
</reference>
<dbReference type="Pfam" id="PF01408">
    <property type="entry name" value="GFO_IDH_MocA"/>
    <property type="match status" value="1"/>
</dbReference>
<dbReference type="Pfam" id="PF19051">
    <property type="entry name" value="GFO_IDH_MocA_C2"/>
    <property type="match status" value="1"/>
</dbReference>
<feature type="domain" description="Gfo/Idh/MocA-like oxidoreductase N-terminal" evidence="1">
    <location>
        <begin position="39"/>
        <end position="158"/>
    </location>
</feature>
<evidence type="ECO:0000313" key="3">
    <source>
        <dbReference type="EMBL" id="AKA33966.1"/>
    </source>
</evidence>
<dbReference type="PROSITE" id="PS51318">
    <property type="entry name" value="TAT"/>
    <property type="match status" value="1"/>
</dbReference>
<dbReference type="PANTHER" id="PTHR43818:SF10">
    <property type="entry name" value="NADH-DEPENDENT DEHYDROGENASE-RELATED"/>
    <property type="match status" value="1"/>
</dbReference>
<evidence type="ECO:0000313" key="4">
    <source>
        <dbReference type="Proteomes" id="UP000032726"/>
    </source>
</evidence>
<dbReference type="AlphaFoldDB" id="A0A0D5YQ35"/>
<dbReference type="PATRIC" id="fig|516051.4.peg.290"/>
<proteinExistence type="predicted"/>
<dbReference type="EMBL" id="CP011071">
    <property type="protein sequence ID" value="AKA33966.1"/>
    <property type="molecule type" value="Genomic_DNA"/>
</dbReference>
<dbReference type="InterPro" id="IPR000683">
    <property type="entry name" value="Gfo/Idh/MocA-like_OxRdtase_N"/>
</dbReference>
<evidence type="ECO:0000259" key="2">
    <source>
        <dbReference type="Pfam" id="PF19051"/>
    </source>
</evidence>
<evidence type="ECO:0000259" key="1">
    <source>
        <dbReference type="Pfam" id="PF01408"/>
    </source>
</evidence>
<dbReference type="OrthoDB" id="726883at2"/>
<keyword evidence="4" id="KW-1185">Reference proteome</keyword>
<dbReference type="InterPro" id="IPR036291">
    <property type="entry name" value="NAD(P)-bd_dom_sf"/>
</dbReference>
<accession>A0A0D5YQ35</accession>
<dbReference type="KEGG" id="mlt:VC82_280"/>
<dbReference type="PANTHER" id="PTHR43818">
    <property type="entry name" value="BCDNA.GH03377"/>
    <property type="match status" value="1"/>
</dbReference>
<dbReference type="GO" id="GO:0000166">
    <property type="term" value="F:nucleotide binding"/>
    <property type="evidence" value="ECO:0007669"/>
    <property type="project" value="InterPro"/>
</dbReference>
<dbReference type="Gene3D" id="3.40.50.720">
    <property type="entry name" value="NAD(P)-binding Rossmann-like Domain"/>
    <property type="match status" value="1"/>
</dbReference>
<dbReference type="InterPro" id="IPR050463">
    <property type="entry name" value="Gfo/Idh/MocA_oxidrdct_glycsds"/>
</dbReference>
<feature type="domain" description="Gfo/Idh/MocA-like oxidoreductase bacterial type C-terminal" evidence="2">
    <location>
        <begin position="189"/>
        <end position="263"/>
    </location>
</feature>
<dbReference type="SUPFAM" id="SSF51735">
    <property type="entry name" value="NAD(P)-binding Rossmann-fold domains"/>
    <property type="match status" value="1"/>
</dbReference>
<protein>
    <submittedName>
        <fullName evidence="3">Oxidoreductase</fullName>
    </submittedName>
</protein>
<dbReference type="InterPro" id="IPR019546">
    <property type="entry name" value="TAT_signal_bac_arc"/>
</dbReference>
<dbReference type="SUPFAM" id="SSF55347">
    <property type="entry name" value="Glyceraldehyde-3-phosphate dehydrogenase-like, C-terminal domain"/>
    <property type="match status" value="1"/>
</dbReference>
<dbReference type="HOGENOM" id="CLU_023194_24_0_10"/>
<dbReference type="NCBIfam" id="TIGR01409">
    <property type="entry name" value="TAT_signal_seq"/>
    <property type="match status" value="1"/>
</dbReference>
<gene>
    <name evidence="3" type="ORF">VC82_280</name>
</gene>